<reference evidence="2 3" key="1">
    <citation type="submission" date="2016-06" db="EMBL/GenBank/DDBJ databases">
        <title>Comparative genomics of the ectomycorrhizal sister species Rhizopogon vinicolor and Rhizopogon vesiculosus (Basidiomycota: Boletales) reveals a divergence of the mating type B locus.</title>
        <authorList>
            <consortium name="DOE Joint Genome Institute"/>
            <person name="Mujic A.B."/>
            <person name="Kuo A."/>
            <person name="Tritt A."/>
            <person name="Lipzen A."/>
            <person name="Chen C."/>
            <person name="Johnson J."/>
            <person name="Sharma A."/>
            <person name="Barry K."/>
            <person name="Grigoriev I.V."/>
            <person name="Spatafora J.W."/>
        </authorList>
    </citation>
    <scope>NUCLEOTIDE SEQUENCE [LARGE SCALE GENOMIC DNA]</scope>
    <source>
        <strain evidence="2 3">AM-OR11-026</strain>
    </source>
</reference>
<sequence length="1046" mass="115829">MSHNKHSSANPLPGAVDINVPRQLRSQRAPTVRETAPAPRSKASKKHKASACIAPADSLPVSAVNVDDSSQNTQLPESKTPTGKNKISHRIVLPVSLADAISPLLASAINADDCALRSSRLPPGPKSKTHADNDKISCSILAKTIQPPPPKSMSSSTIDMPQNIQCTATGPKPTVMLSRKRKHPEEESTSAASNISEGTHGVQKRRLLVASRSADISLFFYIHLKSLLNNGFGALEGNFAMLAGLELSGESTRSSQPQPLAKNPQPSNEFDRYWDDPNFFRRRMSGGLCLVGFRHGLDSEVSPRNTVGAHSDDMNDEKDVPDGDESSGGDHSADEQKHKHDKQEKYKATELLPPPSPENSDFDSTSSPLRKKTCSRISRSLLPNSSLPPSSPDLNSPLASLQAVVEFVSASLFGRHPPLDNAAPPPPHGPPPSRLRPESPPRLTAAQKGKARQQSPEEKPDGVQMKPGPMPKVAWDKARGLGQRMLTAADQLAREFGKSQRDILIAAGLGATTSHKKRNDANTYRSWYWNMQKIPSDKSRSEINEIINMKYKELFMGVLEKDHETRDLLMAPYNEWLDEHETVGLEKDVKSIAIRVQRCKDQMASMAESWSNLEDIEVVGAVIYLGNDPAGAQTSGVFGGSENVRGYIDDNHVNIRQMLSNYMTILYRRLQGDSSPTAGIDVNFTGNNVQMSAPSNPFMPDRASLALHCQHKEIARDCNRRVLVIMFREKLTQVFREIYGNRSEYPDPQKILASSWLSAAYKHTMFIGCWPLENKFPGPGFSFKGLGNRELHMIVGPYLKCKLGIMYDDERPAGQEEVEEKQEFEIFPWEKEWVQWSDLKERKDAAKASRPKTGGPSRSTDRTVAHKVPCPASPTTAVVVPPAPPSAALASAPAPIKLALTRLHRLWLNRMTLTIIIRLPRPPYRSQPHPPLRTAQHRHGGSVADTINDDYEMADAGGVDVSADVERTLHARTRMHLPPPGEHWQPPHRPIHYAAPVVYHPPPLARFSRSQYLPANYHDELYSAQPQDDYYDQGMDVDGGYMDYYE</sequence>
<feature type="region of interest" description="Disordered" evidence="1">
    <location>
        <begin position="416"/>
        <end position="470"/>
    </location>
</feature>
<feature type="compositionally biased region" description="Polar residues" evidence="1">
    <location>
        <begin position="250"/>
        <end position="268"/>
    </location>
</feature>
<evidence type="ECO:0000256" key="1">
    <source>
        <dbReference type="SAM" id="MobiDB-lite"/>
    </source>
</evidence>
<evidence type="ECO:0000313" key="3">
    <source>
        <dbReference type="Proteomes" id="UP000092154"/>
    </source>
</evidence>
<feature type="region of interest" description="Disordered" evidence="1">
    <location>
        <begin position="63"/>
        <end position="84"/>
    </location>
</feature>
<keyword evidence="3" id="KW-1185">Reference proteome</keyword>
<dbReference type="OrthoDB" id="2692910at2759"/>
<feature type="region of interest" description="Disordered" evidence="1">
    <location>
        <begin position="143"/>
        <end position="202"/>
    </location>
</feature>
<dbReference type="EMBL" id="KV448466">
    <property type="protein sequence ID" value="OAX35802.1"/>
    <property type="molecule type" value="Genomic_DNA"/>
</dbReference>
<dbReference type="Proteomes" id="UP000092154">
    <property type="component" value="Unassembled WGS sequence"/>
</dbReference>
<protein>
    <submittedName>
        <fullName evidence="2">Uncharacterized protein</fullName>
    </submittedName>
</protein>
<organism evidence="2 3">
    <name type="scientific">Rhizopogon vinicolor AM-OR11-026</name>
    <dbReference type="NCBI Taxonomy" id="1314800"/>
    <lineage>
        <taxon>Eukaryota</taxon>
        <taxon>Fungi</taxon>
        <taxon>Dikarya</taxon>
        <taxon>Basidiomycota</taxon>
        <taxon>Agaricomycotina</taxon>
        <taxon>Agaricomycetes</taxon>
        <taxon>Agaricomycetidae</taxon>
        <taxon>Boletales</taxon>
        <taxon>Suillineae</taxon>
        <taxon>Rhizopogonaceae</taxon>
        <taxon>Rhizopogon</taxon>
    </lineage>
</organism>
<feature type="compositionally biased region" description="Polar residues" evidence="1">
    <location>
        <begin position="67"/>
        <end position="84"/>
    </location>
</feature>
<feature type="compositionally biased region" description="Pro residues" evidence="1">
    <location>
        <begin position="423"/>
        <end position="440"/>
    </location>
</feature>
<dbReference type="AlphaFoldDB" id="A0A1B7MT68"/>
<name>A0A1B7MT68_9AGAM</name>
<feature type="compositionally biased region" description="Basic and acidic residues" evidence="1">
    <location>
        <begin position="331"/>
        <end position="348"/>
    </location>
</feature>
<feature type="region of interest" description="Disordered" evidence="1">
    <location>
        <begin position="250"/>
        <end position="271"/>
    </location>
</feature>
<feature type="compositionally biased region" description="Polar residues" evidence="1">
    <location>
        <begin position="152"/>
        <end position="168"/>
    </location>
</feature>
<feature type="compositionally biased region" description="Polar residues" evidence="1">
    <location>
        <begin position="358"/>
        <end position="368"/>
    </location>
</feature>
<feature type="compositionally biased region" description="Basic and acidic residues" evidence="1">
    <location>
        <begin position="310"/>
        <end position="321"/>
    </location>
</feature>
<proteinExistence type="predicted"/>
<gene>
    <name evidence="2" type="ORF">K503DRAFT_802529</name>
</gene>
<accession>A0A1B7MT68</accession>
<feature type="region of interest" description="Disordered" evidence="1">
    <location>
        <begin position="300"/>
        <end position="372"/>
    </location>
</feature>
<dbReference type="InParanoid" id="A0A1B7MT68"/>
<feature type="region of interest" description="Disordered" evidence="1">
    <location>
        <begin position="1"/>
        <end position="51"/>
    </location>
</feature>
<feature type="region of interest" description="Disordered" evidence="1">
    <location>
        <begin position="844"/>
        <end position="865"/>
    </location>
</feature>
<evidence type="ECO:0000313" key="2">
    <source>
        <dbReference type="EMBL" id="OAX35802.1"/>
    </source>
</evidence>